<dbReference type="InterPro" id="IPR025110">
    <property type="entry name" value="AMP-bd_C"/>
</dbReference>
<comment type="similarity">
    <text evidence="2">Belongs to the ATP-dependent AMP-binding enzyme family.</text>
</comment>
<dbReference type="Gene3D" id="3.30.300.30">
    <property type="match status" value="1"/>
</dbReference>
<proteinExistence type="inferred from homology"/>
<evidence type="ECO:0000256" key="3">
    <source>
        <dbReference type="ARBA" id="ARBA00023140"/>
    </source>
</evidence>
<dbReference type="SUPFAM" id="SSF56801">
    <property type="entry name" value="Acetyl-CoA synthetase-like"/>
    <property type="match status" value="1"/>
</dbReference>
<dbReference type="Pfam" id="PF13193">
    <property type="entry name" value="AMP-binding_C"/>
    <property type="match status" value="1"/>
</dbReference>
<evidence type="ECO:0000313" key="5">
    <source>
        <dbReference type="EMBL" id="KAK5643733.1"/>
    </source>
</evidence>
<comment type="caution">
    <text evidence="5">The sequence shown here is derived from an EMBL/GenBank/DDBJ whole genome shotgun (WGS) entry which is preliminary data.</text>
</comment>
<dbReference type="FunFam" id="3.30.300.30:FF:000007">
    <property type="entry name" value="4-coumarate--CoA ligase 2"/>
    <property type="match status" value="1"/>
</dbReference>
<feature type="domain" description="AMP-binding enzyme C-terminal" evidence="4">
    <location>
        <begin position="109"/>
        <end position="185"/>
    </location>
</feature>
<dbReference type="InterPro" id="IPR042099">
    <property type="entry name" value="ANL_N_sf"/>
</dbReference>
<dbReference type="InterPro" id="IPR045851">
    <property type="entry name" value="AMP-bd_C_sf"/>
</dbReference>
<dbReference type="AlphaFoldDB" id="A0AAN7ZLK5"/>
<dbReference type="Proteomes" id="UP001329430">
    <property type="component" value="Chromosome 5"/>
</dbReference>
<keyword evidence="3" id="KW-0576">Peroxisome</keyword>
<dbReference type="Gene3D" id="3.40.50.12780">
    <property type="entry name" value="N-terminal domain of ligase-like"/>
    <property type="match status" value="1"/>
</dbReference>
<evidence type="ECO:0000256" key="2">
    <source>
        <dbReference type="ARBA" id="ARBA00006432"/>
    </source>
</evidence>
<comment type="subcellular location">
    <subcellularLocation>
        <location evidence="1">Peroxisome</location>
    </subcellularLocation>
</comment>
<name>A0AAN7ZLK5_9COLE</name>
<evidence type="ECO:0000256" key="1">
    <source>
        <dbReference type="ARBA" id="ARBA00004275"/>
    </source>
</evidence>
<protein>
    <recommendedName>
        <fullName evidence="4">AMP-binding enzyme C-terminal domain-containing protein</fullName>
    </recommendedName>
</protein>
<keyword evidence="6" id="KW-1185">Reference proteome</keyword>
<evidence type="ECO:0000313" key="6">
    <source>
        <dbReference type="Proteomes" id="UP001329430"/>
    </source>
</evidence>
<gene>
    <name evidence="5" type="ORF">RI129_007578</name>
</gene>
<reference evidence="5 6" key="1">
    <citation type="journal article" date="2024" name="Insects">
        <title>An Improved Chromosome-Level Genome Assembly of the Firefly Pyrocoelia pectoralis.</title>
        <authorList>
            <person name="Fu X."/>
            <person name="Meyer-Rochow V.B."/>
            <person name="Ballantyne L."/>
            <person name="Zhu X."/>
        </authorList>
    </citation>
    <scope>NUCLEOTIDE SEQUENCE [LARGE SCALE GENOMIC DNA]</scope>
    <source>
        <strain evidence="5">XCY_ONT2</strain>
    </source>
</reference>
<dbReference type="GO" id="GO:0046949">
    <property type="term" value="P:fatty-acyl-CoA biosynthetic process"/>
    <property type="evidence" value="ECO:0007669"/>
    <property type="project" value="TreeGrafter"/>
</dbReference>
<sequence>MHGSPKEEEKLGFSGSVGELFPNTCAKLIATNGEYKEIVGPNQLGELLIRGPQITGGYLNRVKETNEAFVDGWFRTGDEVYYDNNEMFYVNDRVKELIKVSGFQVAPAELEAVIRGYKDVYEVCVIGIPDKRCGEVPRAYVVPKPNSRINIEELQHYVSSKLVRYKHLMGGVVVVNDLPKNASGKILVFIVLQLAKNK</sequence>
<dbReference type="EMBL" id="JAVRBK010000005">
    <property type="protein sequence ID" value="KAK5643733.1"/>
    <property type="molecule type" value="Genomic_DNA"/>
</dbReference>
<dbReference type="PANTHER" id="PTHR24096:SF422">
    <property type="entry name" value="BCDNA.GH02901"/>
    <property type="match status" value="1"/>
</dbReference>
<dbReference type="GO" id="GO:0004467">
    <property type="term" value="F:long-chain fatty acid-CoA ligase activity"/>
    <property type="evidence" value="ECO:0007669"/>
    <property type="project" value="TreeGrafter"/>
</dbReference>
<organism evidence="5 6">
    <name type="scientific">Pyrocoelia pectoralis</name>
    <dbReference type="NCBI Taxonomy" id="417401"/>
    <lineage>
        <taxon>Eukaryota</taxon>
        <taxon>Metazoa</taxon>
        <taxon>Ecdysozoa</taxon>
        <taxon>Arthropoda</taxon>
        <taxon>Hexapoda</taxon>
        <taxon>Insecta</taxon>
        <taxon>Pterygota</taxon>
        <taxon>Neoptera</taxon>
        <taxon>Endopterygota</taxon>
        <taxon>Coleoptera</taxon>
        <taxon>Polyphaga</taxon>
        <taxon>Elateriformia</taxon>
        <taxon>Elateroidea</taxon>
        <taxon>Lampyridae</taxon>
        <taxon>Lampyrinae</taxon>
        <taxon>Pyrocoelia</taxon>
    </lineage>
</organism>
<dbReference type="PANTHER" id="PTHR24096">
    <property type="entry name" value="LONG-CHAIN-FATTY-ACID--COA LIGASE"/>
    <property type="match status" value="1"/>
</dbReference>
<accession>A0AAN7ZLK5</accession>
<dbReference type="GO" id="GO:0005777">
    <property type="term" value="C:peroxisome"/>
    <property type="evidence" value="ECO:0007669"/>
    <property type="project" value="UniProtKB-SubCell"/>
</dbReference>
<evidence type="ECO:0000259" key="4">
    <source>
        <dbReference type="Pfam" id="PF13193"/>
    </source>
</evidence>